<comment type="caution">
    <text evidence="1">The sequence shown here is derived from an EMBL/GenBank/DDBJ whole genome shotgun (WGS) entry which is preliminary data.</text>
</comment>
<proteinExistence type="predicted"/>
<name>A0A1A0HFC2_9ASCO</name>
<evidence type="ECO:0000313" key="2">
    <source>
        <dbReference type="Proteomes" id="UP000092555"/>
    </source>
</evidence>
<dbReference type="Proteomes" id="UP000092555">
    <property type="component" value="Unassembled WGS sequence"/>
</dbReference>
<protein>
    <submittedName>
        <fullName evidence="1">Uncharacterized protein</fullName>
    </submittedName>
</protein>
<reference evidence="1 2" key="1">
    <citation type="submission" date="2016-05" db="EMBL/GenBank/DDBJ databases">
        <title>Comparative genomics of biotechnologically important yeasts.</title>
        <authorList>
            <consortium name="DOE Joint Genome Institute"/>
            <person name="Riley R."/>
            <person name="Haridas S."/>
            <person name="Wolfe K.H."/>
            <person name="Lopes M.R."/>
            <person name="Hittinger C.T."/>
            <person name="Goker M."/>
            <person name="Salamov A."/>
            <person name="Wisecaver J."/>
            <person name="Long T.M."/>
            <person name="Aerts A.L."/>
            <person name="Barry K."/>
            <person name="Choi C."/>
            <person name="Clum A."/>
            <person name="Coughlan A.Y."/>
            <person name="Deshpande S."/>
            <person name="Douglass A.P."/>
            <person name="Hanson S.J."/>
            <person name="Klenk H.-P."/>
            <person name="LaButti K."/>
            <person name="Lapidus A."/>
            <person name="Lindquist E."/>
            <person name="Lipzen A."/>
            <person name="Meier-kolthoff J.P."/>
            <person name="Ohm R.A."/>
            <person name="Otillar R.P."/>
            <person name="Pangilinan J."/>
            <person name="Peng Y."/>
            <person name="Rokas A."/>
            <person name="Rosa C.A."/>
            <person name="Scheuner C."/>
            <person name="Sibirny A.A."/>
            <person name="Slot J.C."/>
            <person name="Stielow J.B."/>
            <person name="Sun H."/>
            <person name="Kurtzman C.P."/>
            <person name="Blackwell M."/>
            <person name="Grigoriev I.V."/>
            <person name="Jeffries T.W."/>
        </authorList>
    </citation>
    <scope>NUCLEOTIDE SEQUENCE [LARGE SCALE GENOMIC DNA]</scope>
    <source>
        <strain evidence="1 2">NRRL YB-4993</strain>
    </source>
</reference>
<sequence>MEGGDRSGILPGAGSRGAIEDGSLDARWWLGSHSSALARCVSNCGSHVSGSRLRRKPGRVWWLWGRGRFRSTELNSLLKRFGDTHYHLAQAQLHTSCPCSASYILHAQLHTSCPCSAVESEGPRVIFHTRLIVKKHKHHGRIAGEEQTRDT</sequence>
<dbReference type="GeneID" id="30032275"/>
<organism evidence="1 2">
    <name type="scientific">Metschnikowia bicuspidata var. bicuspidata NRRL YB-4993</name>
    <dbReference type="NCBI Taxonomy" id="869754"/>
    <lineage>
        <taxon>Eukaryota</taxon>
        <taxon>Fungi</taxon>
        <taxon>Dikarya</taxon>
        <taxon>Ascomycota</taxon>
        <taxon>Saccharomycotina</taxon>
        <taxon>Pichiomycetes</taxon>
        <taxon>Metschnikowiaceae</taxon>
        <taxon>Metschnikowia</taxon>
    </lineage>
</organism>
<evidence type="ECO:0000313" key="1">
    <source>
        <dbReference type="EMBL" id="OBA22680.1"/>
    </source>
</evidence>
<dbReference type="AlphaFoldDB" id="A0A1A0HFC2"/>
<dbReference type="RefSeq" id="XP_018713161.1">
    <property type="nucleotide sequence ID" value="XM_018859300.1"/>
</dbReference>
<gene>
    <name evidence="1" type="ORF">METBIDRAFT_89897</name>
</gene>
<accession>A0A1A0HFC2</accession>
<keyword evidence="2" id="KW-1185">Reference proteome</keyword>
<dbReference type="EMBL" id="LXTC01000001">
    <property type="protein sequence ID" value="OBA22680.1"/>
    <property type="molecule type" value="Genomic_DNA"/>
</dbReference>